<evidence type="ECO:0000313" key="3">
    <source>
        <dbReference type="Proteomes" id="UP000054011"/>
    </source>
</evidence>
<dbReference type="AlphaFoldDB" id="A0A124ED77"/>
<comment type="caution">
    <text evidence="2">The sequence shown here is derived from an EMBL/GenBank/DDBJ whole genome shotgun (WGS) entry which is preliminary data.</text>
</comment>
<dbReference type="Proteomes" id="UP000054011">
    <property type="component" value="Unassembled WGS sequence"/>
</dbReference>
<organism evidence="2 3">
    <name type="scientific">Streptomyces kanasensis</name>
    <dbReference type="NCBI Taxonomy" id="936756"/>
    <lineage>
        <taxon>Bacteria</taxon>
        <taxon>Bacillati</taxon>
        <taxon>Actinomycetota</taxon>
        <taxon>Actinomycetes</taxon>
        <taxon>Kitasatosporales</taxon>
        <taxon>Streptomycetaceae</taxon>
        <taxon>Streptomyces</taxon>
    </lineage>
</organism>
<feature type="compositionally biased region" description="Pro residues" evidence="1">
    <location>
        <begin position="79"/>
        <end position="88"/>
    </location>
</feature>
<protein>
    <submittedName>
        <fullName evidence="2">Uncharacterized protein</fullName>
    </submittedName>
</protein>
<sequence>MSGEEHRTADPYEVLARAAAEWDDLEPRLDAAGRARLGDALRGLREGPRPWDAARDAVRVLAAALPGGAGARFVAPTVPDVPPVPGRPPVEGGSGAPGGSPVEGGSGAPGAGAGAPYSASYAGFRAVDLAALVLDGTRMVGPVLGPVRDRLLAVPALSEDAVRERGGDPYGPGLVRLRGPGGAVRLPRFQFAGDALPWPVVLEVNRLLDADDDPWAAADWWLSRDAWLAAPPAALLGTGRDGTLVDAARALVDGG</sequence>
<feature type="region of interest" description="Disordered" evidence="1">
    <location>
        <begin position="76"/>
        <end position="112"/>
    </location>
</feature>
<accession>A0A124ED77</accession>
<dbReference type="RefSeq" id="WP_058940868.1">
    <property type="nucleotide sequence ID" value="NZ_LNSV01000007.1"/>
</dbReference>
<feature type="compositionally biased region" description="Gly residues" evidence="1">
    <location>
        <begin position="92"/>
        <end position="112"/>
    </location>
</feature>
<name>A0A124ED77_9ACTN</name>
<proteinExistence type="predicted"/>
<keyword evidence="3" id="KW-1185">Reference proteome</keyword>
<evidence type="ECO:0000256" key="1">
    <source>
        <dbReference type="SAM" id="MobiDB-lite"/>
    </source>
</evidence>
<evidence type="ECO:0000313" key="2">
    <source>
        <dbReference type="EMBL" id="KUH39892.1"/>
    </source>
</evidence>
<gene>
    <name evidence="2" type="ORF">ATE80_04875</name>
</gene>
<reference evidence="2 3" key="1">
    <citation type="submission" date="2015-11" db="EMBL/GenBank/DDBJ databases">
        <title>Genome-wide analysis reveals the secondary metabolome in Streptomyces kanasensis ZX01.</title>
        <authorList>
            <person name="Zhang G."/>
            <person name="Han L."/>
            <person name="Feng J."/>
            <person name="Zhang X."/>
        </authorList>
    </citation>
    <scope>NUCLEOTIDE SEQUENCE [LARGE SCALE GENOMIC DNA]</scope>
    <source>
        <strain evidence="2 3">ZX01</strain>
    </source>
</reference>
<dbReference type="EMBL" id="LNSV01000007">
    <property type="protein sequence ID" value="KUH39892.1"/>
    <property type="molecule type" value="Genomic_DNA"/>
</dbReference>
<dbReference type="STRING" id="936756.ATE80_04875"/>
<dbReference type="OrthoDB" id="3629757at2"/>